<evidence type="ECO:0000313" key="2">
    <source>
        <dbReference type="Proteomes" id="UP000321026"/>
    </source>
</evidence>
<protein>
    <submittedName>
        <fullName evidence="1">Uncharacterized protein</fullName>
    </submittedName>
</protein>
<proteinExistence type="predicted"/>
<sequence>MSLQSKERHLKMIRLAQDAIEELEPLVDKYSQYLNDWEAVSMHDNLDDIEKKVIEAKRKECSQRYGHWLTELMVKQEELQSLLGIGRTKSDTEEPYDLGQE</sequence>
<comment type="caution">
    <text evidence="1">The sequence shown here is derived from an EMBL/GenBank/DDBJ whole genome shotgun (WGS) entry which is preliminary data.</text>
</comment>
<dbReference type="EMBL" id="SSDS01000070">
    <property type="protein sequence ID" value="TXG76588.1"/>
    <property type="molecule type" value="Genomic_DNA"/>
</dbReference>
<name>A0A5C7J5J9_9BACT</name>
<evidence type="ECO:0000313" key="1">
    <source>
        <dbReference type="EMBL" id="TXG76588.1"/>
    </source>
</evidence>
<organism evidence="1 2">
    <name type="scientific">Candidatus Dojkabacteria bacterium</name>
    <dbReference type="NCBI Taxonomy" id="2099670"/>
    <lineage>
        <taxon>Bacteria</taxon>
        <taxon>Candidatus Dojkabacteria</taxon>
    </lineage>
</organism>
<gene>
    <name evidence="1" type="ORF">E6Q11_04275</name>
</gene>
<reference evidence="1 2" key="1">
    <citation type="submission" date="2018-09" db="EMBL/GenBank/DDBJ databases">
        <title>Metagenome Assembled Genomes from an Advanced Water Purification Facility.</title>
        <authorList>
            <person name="Stamps B.W."/>
            <person name="Spear J.R."/>
        </authorList>
    </citation>
    <scope>NUCLEOTIDE SEQUENCE [LARGE SCALE GENOMIC DNA]</scope>
    <source>
        <strain evidence="1">Bin_63_2</strain>
    </source>
</reference>
<accession>A0A5C7J5J9</accession>
<dbReference type="AlphaFoldDB" id="A0A5C7J5J9"/>
<dbReference type="Proteomes" id="UP000321026">
    <property type="component" value="Unassembled WGS sequence"/>
</dbReference>